<dbReference type="SUPFAM" id="SSF56281">
    <property type="entry name" value="Metallo-hydrolase/oxidoreductase"/>
    <property type="match status" value="1"/>
</dbReference>
<dbReference type="Pfam" id="PF00753">
    <property type="entry name" value="Lactamase_B"/>
    <property type="match status" value="1"/>
</dbReference>
<dbReference type="PANTHER" id="PTHR42978">
    <property type="entry name" value="QUORUM-QUENCHING LACTONASE YTNP-RELATED-RELATED"/>
    <property type="match status" value="1"/>
</dbReference>
<sequence length="289" mass="32505">MATTPISFRLGEAVITLMQLGLFQLDVAQEMSVPREEQNAEYQALLSQPIIVPMWCVHIQTHNTSVLVDACIYESFLDTSYILPGSVPPPPLLEQLRTAGIDPETLQHVVITHAHFDHFSGTTFNRDGKWVPTFPQAHYYLGRKDWESAEVQTALATPTSLEAHTLGVLAQQGLLRLVDTEYELGPEVHILSAPGESAGHQVVSLSTSGQSLYCLGDLYHHPIEISHPTWMPIWAEQEQMRRSRATIAEHILQDEALVVVAHFPHMGRIKSTEGRYFWVDEPQSFQEYT</sequence>
<keyword evidence="7" id="KW-1185">Reference proteome</keyword>
<dbReference type="KEGG" id="kbs:EPA93_23030"/>
<keyword evidence="3 6" id="KW-0378">Hydrolase</keyword>
<reference evidence="6 7" key="1">
    <citation type="submission" date="2019-01" db="EMBL/GenBank/DDBJ databases">
        <title>Ktedonosporobacter rubrisoli SCAWS-G2.</title>
        <authorList>
            <person name="Huang Y."/>
            <person name="Yan B."/>
        </authorList>
    </citation>
    <scope>NUCLEOTIDE SEQUENCE [LARGE SCALE GENOMIC DNA]</scope>
    <source>
        <strain evidence="6 7">SCAWS-G2</strain>
    </source>
</reference>
<proteinExistence type="inferred from homology"/>
<evidence type="ECO:0000256" key="4">
    <source>
        <dbReference type="ARBA" id="ARBA00022833"/>
    </source>
</evidence>
<name>A0A4P6JT06_KTERU</name>
<evidence type="ECO:0000256" key="3">
    <source>
        <dbReference type="ARBA" id="ARBA00022801"/>
    </source>
</evidence>
<dbReference type="EMBL" id="CP035758">
    <property type="protein sequence ID" value="QBD78699.1"/>
    <property type="molecule type" value="Genomic_DNA"/>
</dbReference>
<evidence type="ECO:0000313" key="6">
    <source>
        <dbReference type="EMBL" id="QBD78699.1"/>
    </source>
</evidence>
<dbReference type="Proteomes" id="UP000290365">
    <property type="component" value="Chromosome"/>
</dbReference>
<evidence type="ECO:0000256" key="1">
    <source>
        <dbReference type="ARBA" id="ARBA00007749"/>
    </source>
</evidence>
<dbReference type="InterPro" id="IPR036866">
    <property type="entry name" value="RibonucZ/Hydroxyglut_hydro"/>
</dbReference>
<dbReference type="OrthoDB" id="9802897at2"/>
<evidence type="ECO:0000313" key="7">
    <source>
        <dbReference type="Proteomes" id="UP000290365"/>
    </source>
</evidence>
<dbReference type="Gene3D" id="3.60.15.10">
    <property type="entry name" value="Ribonuclease Z/Hydroxyacylglutathione hydrolase-like"/>
    <property type="match status" value="1"/>
</dbReference>
<dbReference type="InterPro" id="IPR001279">
    <property type="entry name" value="Metallo-B-lactamas"/>
</dbReference>
<evidence type="ECO:0000256" key="2">
    <source>
        <dbReference type="ARBA" id="ARBA00022723"/>
    </source>
</evidence>
<dbReference type="AlphaFoldDB" id="A0A4P6JT06"/>
<protein>
    <submittedName>
        <fullName evidence="6">MBL fold metallo-hydrolase</fullName>
    </submittedName>
</protein>
<dbReference type="GO" id="GO:0016787">
    <property type="term" value="F:hydrolase activity"/>
    <property type="evidence" value="ECO:0007669"/>
    <property type="project" value="UniProtKB-KW"/>
</dbReference>
<gene>
    <name evidence="6" type="ORF">EPA93_23030</name>
</gene>
<organism evidence="6 7">
    <name type="scientific">Ktedonosporobacter rubrisoli</name>
    <dbReference type="NCBI Taxonomy" id="2509675"/>
    <lineage>
        <taxon>Bacteria</taxon>
        <taxon>Bacillati</taxon>
        <taxon>Chloroflexota</taxon>
        <taxon>Ktedonobacteria</taxon>
        <taxon>Ktedonobacterales</taxon>
        <taxon>Ktedonosporobacteraceae</taxon>
        <taxon>Ktedonosporobacter</taxon>
    </lineage>
</organism>
<dbReference type="RefSeq" id="WP_129889752.1">
    <property type="nucleotide sequence ID" value="NZ_CP035758.1"/>
</dbReference>
<keyword evidence="2" id="KW-0479">Metal-binding</keyword>
<dbReference type="InterPro" id="IPR051013">
    <property type="entry name" value="MBL_superfamily_lactonases"/>
</dbReference>
<feature type="domain" description="Metallo-beta-lactamase" evidence="5">
    <location>
        <begin position="53"/>
        <end position="262"/>
    </location>
</feature>
<comment type="similarity">
    <text evidence="1">Belongs to the metallo-beta-lactamase superfamily.</text>
</comment>
<dbReference type="GO" id="GO:0046872">
    <property type="term" value="F:metal ion binding"/>
    <property type="evidence" value="ECO:0007669"/>
    <property type="project" value="UniProtKB-KW"/>
</dbReference>
<accession>A0A4P6JT06</accession>
<evidence type="ECO:0000259" key="5">
    <source>
        <dbReference type="SMART" id="SM00849"/>
    </source>
</evidence>
<dbReference type="PANTHER" id="PTHR42978:SF6">
    <property type="entry name" value="QUORUM-QUENCHING LACTONASE YTNP-RELATED"/>
    <property type="match status" value="1"/>
</dbReference>
<dbReference type="SMART" id="SM00849">
    <property type="entry name" value="Lactamase_B"/>
    <property type="match status" value="1"/>
</dbReference>
<keyword evidence="4" id="KW-0862">Zinc</keyword>